<keyword evidence="6 14" id="KW-0349">Heme</keyword>
<dbReference type="InterPro" id="IPR050476">
    <property type="entry name" value="Insect_CytP450_Detox"/>
</dbReference>
<keyword evidence="11 14" id="KW-0408">Iron</keyword>
<dbReference type="GO" id="GO:0005506">
    <property type="term" value="F:iron ion binding"/>
    <property type="evidence" value="ECO:0007669"/>
    <property type="project" value="InterPro"/>
</dbReference>
<gene>
    <name evidence="15" type="ORF">ILUMI_09486</name>
</gene>
<keyword evidence="7 14" id="KW-0479">Metal-binding</keyword>
<dbReference type="Proteomes" id="UP000801492">
    <property type="component" value="Unassembled WGS sequence"/>
</dbReference>
<evidence type="ECO:0000256" key="11">
    <source>
        <dbReference type="ARBA" id="ARBA00023004"/>
    </source>
</evidence>
<comment type="similarity">
    <text evidence="5">Belongs to the cytochrome P450 family.</text>
</comment>
<comment type="caution">
    <text evidence="15">The sequence shown here is derived from an EMBL/GenBank/DDBJ whole genome shotgun (WGS) entry which is preliminary data.</text>
</comment>
<evidence type="ECO:0000313" key="15">
    <source>
        <dbReference type="EMBL" id="KAF2896689.1"/>
    </source>
</evidence>
<dbReference type="GO" id="GO:0005789">
    <property type="term" value="C:endoplasmic reticulum membrane"/>
    <property type="evidence" value="ECO:0007669"/>
    <property type="project" value="UniProtKB-SubCell"/>
</dbReference>
<dbReference type="SUPFAM" id="SSF48264">
    <property type="entry name" value="Cytochrome P450"/>
    <property type="match status" value="1"/>
</dbReference>
<dbReference type="GO" id="GO:0020037">
    <property type="term" value="F:heme binding"/>
    <property type="evidence" value="ECO:0007669"/>
    <property type="project" value="InterPro"/>
</dbReference>
<dbReference type="GO" id="GO:0004497">
    <property type="term" value="F:monooxygenase activity"/>
    <property type="evidence" value="ECO:0007669"/>
    <property type="project" value="UniProtKB-KW"/>
</dbReference>
<feature type="binding site" description="axial binding residue" evidence="14">
    <location>
        <position position="91"/>
    </location>
    <ligand>
        <name>heme</name>
        <dbReference type="ChEBI" id="CHEBI:30413"/>
    </ligand>
    <ligandPart>
        <name>Fe</name>
        <dbReference type="ChEBI" id="CHEBI:18248"/>
    </ligandPart>
</feature>
<evidence type="ECO:0000256" key="14">
    <source>
        <dbReference type="PIRSR" id="PIRSR602403-1"/>
    </source>
</evidence>
<evidence type="ECO:0000256" key="12">
    <source>
        <dbReference type="ARBA" id="ARBA00023033"/>
    </source>
</evidence>
<dbReference type="EMBL" id="VTPC01004841">
    <property type="protein sequence ID" value="KAF2896689.1"/>
    <property type="molecule type" value="Genomic_DNA"/>
</dbReference>
<dbReference type="Gene3D" id="1.10.630.10">
    <property type="entry name" value="Cytochrome P450"/>
    <property type="match status" value="1"/>
</dbReference>
<reference evidence="15" key="1">
    <citation type="submission" date="2019-08" db="EMBL/GenBank/DDBJ databases">
        <title>The genome of the North American firefly Photinus pyralis.</title>
        <authorList>
            <consortium name="Photinus pyralis genome working group"/>
            <person name="Fallon T.R."/>
            <person name="Sander Lower S.E."/>
            <person name="Weng J.-K."/>
        </authorList>
    </citation>
    <scope>NUCLEOTIDE SEQUENCE</scope>
    <source>
        <strain evidence="15">TRF0915ILg1</strain>
        <tissue evidence="15">Whole body</tissue>
    </source>
</reference>
<evidence type="ECO:0000256" key="1">
    <source>
        <dbReference type="ARBA" id="ARBA00001971"/>
    </source>
</evidence>
<evidence type="ECO:0000256" key="7">
    <source>
        <dbReference type="ARBA" id="ARBA00022723"/>
    </source>
</evidence>
<keyword evidence="13" id="KW-0472">Membrane</keyword>
<evidence type="ECO:0000256" key="8">
    <source>
        <dbReference type="ARBA" id="ARBA00022824"/>
    </source>
</evidence>
<dbReference type="PRINTS" id="PR00465">
    <property type="entry name" value="EP450IV"/>
</dbReference>
<dbReference type="PANTHER" id="PTHR24292:SF100">
    <property type="entry name" value="CYTOCHROME P450 6A16, ISOFORM B-RELATED"/>
    <property type="match status" value="1"/>
</dbReference>
<dbReference type="InterPro" id="IPR001128">
    <property type="entry name" value="Cyt_P450"/>
</dbReference>
<dbReference type="OrthoDB" id="2789670at2759"/>
<evidence type="ECO:0000256" key="6">
    <source>
        <dbReference type="ARBA" id="ARBA00022617"/>
    </source>
</evidence>
<keyword evidence="10" id="KW-0560">Oxidoreductase</keyword>
<keyword evidence="9" id="KW-0492">Microsome</keyword>
<organism evidence="15 16">
    <name type="scientific">Ignelater luminosus</name>
    <name type="common">Cucubano</name>
    <name type="synonym">Pyrophorus luminosus</name>
    <dbReference type="NCBI Taxonomy" id="2038154"/>
    <lineage>
        <taxon>Eukaryota</taxon>
        <taxon>Metazoa</taxon>
        <taxon>Ecdysozoa</taxon>
        <taxon>Arthropoda</taxon>
        <taxon>Hexapoda</taxon>
        <taxon>Insecta</taxon>
        <taxon>Pterygota</taxon>
        <taxon>Neoptera</taxon>
        <taxon>Endopterygota</taxon>
        <taxon>Coleoptera</taxon>
        <taxon>Polyphaga</taxon>
        <taxon>Elateriformia</taxon>
        <taxon>Elateroidea</taxon>
        <taxon>Elateridae</taxon>
        <taxon>Agrypninae</taxon>
        <taxon>Pyrophorini</taxon>
        <taxon>Ignelater</taxon>
    </lineage>
</organism>
<sequence>MDKCTSINETSRKYPPISVRTRECTKSYKVPGTNLTLKKASAVFVPVLGIQSEPEYHAEPDKFDPKRFSPENNAKRHSAACIPFGDGSCACIGLRFGIMQTKFGLTTLLKYFRVTTYQKTKVPLQVNPQNFILSVREGVWLEAERI</sequence>
<dbReference type="GO" id="GO:0016705">
    <property type="term" value="F:oxidoreductase activity, acting on paired donors, with incorporation or reduction of molecular oxygen"/>
    <property type="evidence" value="ECO:0007669"/>
    <property type="project" value="InterPro"/>
</dbReference>
<keyword evidence="16" id="KW-1185">Reference proteome</keyword>
<protein>
    <recommendedName>
        <fullName evidence="17">Cytochrome P450</fullName>
    </recommendedName>
</protein>
<evidence type="ECO:0000256" key="5">
    <source>
        <dbReference type="ARBA" id="ARBA00010617"/>
    </source>
</evidence>
<dbReference type="AlphaFoldDB" id="A0A8K0D2A3"/>
<name>A0A8K0D2A3_IGNLU</name>
<evidence type="ECO:0008006" key="17">
    <source>
        <dbReference type="Google" id="ProtNLM"/>
    </source>
</evidence>
<accession>A0A8K0D2A3</accession>
<comment type="cofactor">
    <cofactor evidence="1 14">
        <name>heme</name>
        <dbReference type="ChEBI" id="CHEBI:30413"/>
    </cofactor>
</comment>
<dbReference type="Pfam" id="PF00067">
    <property type="entry name" value="p450"/>
    <property type="match status" value="1"/>
</dbReference>
<evidence type="ECO:0000256" key="2">
    <source>
        <dbReference type="ARBA" id="ARBA00003690"/>
    </source>
</evidence>
<comment type="function">
    <text evidence="2">May be involved in the metabolism of insect hormones and in the breakdown of synthetic insecticides.</text>
</comment>
<evidence type="ECO:0000313" key="16">
    <source>
        <dbReference type="Proteomes" id="UP000801492"/>
    </source>
</evidence>
<comment type="subcellular location">
    <subcellularLocation>
        <location evidence="4">Endoplasmic reticulum membrane</location>
        <topology evidence="4">Peripheral membrane protein</topology>
    </subcellularLocation>
    <subcellularLocation>
        <location evidence="3">Microsome membrane</location>
        <topology evidence="3">Peripheral membrane protein</topology>
    </subcellularLocation>
</comment>
<dbReference type="PANTHER" id="PTHR24292">
    <property type="entry name" value="CYTOCHROME P450"/>
    <property type="match status" value="1"/>
</dbReference>
<keyword evidence="8" id="KW-0256">Endoplasmic reticulum</keyword>
<evidence type="ECO:0000256" key="9">
    <source>
        <dbReference type="ARBA" id="ARBA00022848"/>
    </source>
</evidence>
<evidence type="ECO:0000256" key="4">
    <source>
        <dbReference type="ARBA" id="ARBA00004406"/>
    </source>
</evidence>
<evidence type="ECO:0000256" key="13">
    <source>
        <dbReference type="ARBA" id="ARBA00023136"/>
    </source>
</evidence>
<proteinExistence type="inferred from homology"/>
<dbReference type="InterPro" id="IPR036396">
    <property type="entry name" value="Cyt_P450_sf"/>
</dbReference>
<evidence type="ECO:0000256" key="10">
    <source>
        <dbReference type="ARBA" id="ARBA00023002"/>
    </source>
</evidence>
<dbReference type="InterPro" id="IPR002403">
    <property type="entry name" value="Cyt_P450_E_grp-IV"/>
</dbReference>
<keyword evidence="12" id="KW-0503">Monooxygenase</keyword>
<evidence type="ECO:0000256" key="3">
    <source>
        <dbReference type="ARBA" id="ARBA00004174"/>
    </source>
</evidence>